<proteinExistence type="predicted"/>
<dbReference type="NCBIfam" id="TIGR02532">
    <property type="entry name" value="IV_pilin_GFxxxE"/>
    <property type="match status" value="1"/>
</dbReference>
<evidence type="ECO:0000256" key="1">
    <source>
        <dbReference type="SAM" id="Phobius"/>
    </source>
</evidence>
<keyword evidence="1" id="KW-0472">Membrane</keyword>
<dbReference type="PIRSF" id="PIRSF021292">
    <property type="entry name" value="Competence_ComGD"/>
    <property type="match status" value="1"/>
</dbReference>
<dbReference type="Pfam" id="PF07963">
    <property type="entry name" value="N_methyl"/>
    <property type="match status" value="1"/>
</dbReference>
<dbReference type="EMBL" id="JAHLQK010000005">
    <property type="protein sequence ID" value="MBU5677582.1"/>
    <property type="molecule type" value="Genomic_DNA"/>
</dbReference>
<name>A0ABS6G777_9FIRM</name>
<protein>
    <submittedName>
        <fullName evidence="2">Type II secretion system GspH family protein</fullName>
    </submittedName>
</protein>
<organism evidence="2 3">
    <name type="scientific">Alkaliphilus flagellatus</name>
    <dbReference type="NCBI Taxonomy" id="2841507"/>
    <lineage>
        <taxon>Bacteria</taxon>
        <taxon>Bacillati</taxon>
        <taxon>Bacillota</taxon>
        <taxon>Clostridia</taxon>
        <taxon>Peptostreptococcales</taxon>
        <taxon>Natronincolaceae</taxon>
        <taxon>Alkaliphilus</taxon>
    </lineage>
</organism>
<dbReference type="Proteomes" id="UP000779508">
    <property type="component" value="Unassembled WGS sequence"/>
</dbReference>
<keyword evidence="1" id="KW-0812">Transmembrane</keyword>
<comment type="caution">
    <text evidence="2">The sequence shown here is derived from an EMBL/GenBank/DDBJ whole genome shotgun (WGS) entry which is preliminary data.</text>
</comment>
<feature type="transmembrane region" description="Helical" evidence="1">
    <location>
        <begin position="6"/>
        <end position="28"/>
    </location>
</feature>
<dbReference type="InterPro" id="IPR012902">
    <property type="entry name" value="N_methyl_site"/>
</dbReference>
<dbReference type="PROSITE" id="PS00409">
    <property type="entry name" value="PROKAR_NTER_METHYL"/>
    <property type="match status" value="1"/>
</dbReference>
<sequence>MTDNEKGFTLLEVLVALSLFGILSLITISTPNRLYDRAVLTSTAMEVKSALQLSQQLSLDESREYCVEFIEDTFRVREYVVRGRVVLSRKFDKNISVYKASQSRISYNRHGETQYGKFILVNKKGEKIDIDTLIGTGKIRISDIY</sequence>
<keyword evidence="3" id="KW-1185">Reference proteome</keyword>
<evidence type="ECO:0000313" key="3">
    <source>
        <dbReference type="Proteomes" id="UP000779508"/>
    </source>
</evidence>
<accession>A0ABS6G777</accession>
<dbReference type="RefSeq" id="WP_216418423.1">
    <property type="nucleotide sequence ID" value="NZ_JAHLQK010000005.1"/>
</dbReference>
<keyword evidence="1" id="KW-1133">Transmembrane helix</keyword>
<dbReference type="InterPro" id="IPR016785">
    <property type="entry name" value="ComGD"/>
</dbReference>
<gene>
    <name evidence="2" type="ORF">KQI88_14255</name>
</gene>
<reference evidence="2 3" key="1">
    <citation type="submission" date="2021-06" db="EMBL/GenBank/DDBJ databases">
        <authorList>
            <person name="Sun Q."/>
            <person name="Li D."/>
        </authorList>
    </citation>
    <scope>NUCLEOTIDE SEQUENCE [LARGE SCALE GENOMIC DNA]</scope>
    <source>
        <strain evidence="2 3">MSJ-5</strain>
    </source>
</reference>
<evidence type="ECO:0000313" key="2">
    <source>
        <dbReference type="EMBL" id="MBU5677582.1"/>
    </source>
</evidence>